<feature type="compositionally biased region" description="Low complexity" evidence="1">
    <location>
        <begin position="214"/>
        <end position="243"/>
    </location>
</feature>
<keyword evidence="2" id="KW-1133">Transmembrane helix</keyword>
<keyword evidence="2" id="KW-0812">Transmembrane</keyword>
<reference evidence="3" key="2">
    <citation type="submission" date="2020-11" db="EMBL/GenBank/DDBJ databases">
        <authorList>
            <person name="McCartney M.A."/>
            <person name="Auch B."/>
            <person name="Kono T."/>
            <person name="Mallez S."/>
            <person name="Becker A."/>
            <person name="Gohl D.M."/>
            <person name="Silverstein K.A.T."/>
            <person name="Koren S."/>
            <person name="Bechman K.B."/>
            <person name="Herman A."/>
            <person name="Abrahante J.E."/>
            <person name="Garbe J."/>
        </authorList>
    </citation>
    <scope>NUCLEOTIDE SEQUENCE</scope>
    <source>
        <strain evidence="3">Duluth1</strain>
        <tissue evidence="3">Whole animal</tissue>
    </source>
</reference>
<dbReference type="AlphaFoldDB" id="A0A9D4L2G5"/>
<gene>
    <name evidence="3" type="ORF">DPMN_093095</name>
</gene>
<evidence type="ECO:0000256" key="1">
    <source>
        <dbReference type="SAM" id="MobiDB-lite"/>
    </source>
</evidence>
<comment type="caution">
    <text evidence="3">The sequence shown here is derived from an EMBL/GenBank/DDBJ whole genome shotgun (WGS) entry which is preliminary data.</text>
</comment>
<dbReference type="GO" id="GO:0016020">
    <property type="term" value="C:membrane"/>
    <property type="evidence" value="ECO:0007669"/>
    <property type="project" value="InterPro"/>
</dbReference>
<dbReference type="GO" id="GO:0005509">
    <property type="term" value="F:calcium ion binding"/>
    <property type="evidence" value="ECO:0007669"/>
    <property type="project" value="InterPro"/>
</dbReference>
<dbReference type="InterPro" id="IPR015919">
    <property type="entry name" value="Cadherin-like_sf"/>
</dbReference>
<accession>A0A9D4L2G5</accession>
<feature type="transmembrane region" description="Helical" evidence="2">
    <location>
        <begin position="281"/>
        <end position="310"/>
    </location>
</feature>
<evidence type="ECO:0000313" key="3">
    <source>
        <dbReference type="EMBL" id="KAH3850670.1"/>
    </source>
</evidence>
<protein>
    <submittedName>
        <fullName evidence="3">Uncharacterized protein</fullName>
    </submittedName>
</protein>
<proteinExistence type="predicted"/>
<reference evidence="3" key="1">
    <citation type="journal article" date="2019" name="bioRxiv">
        <title>The Genome of the Zebra Mussel, Dreissena polymorpha: A Resource for Invasive Species Research.</title>
        <authorList>
            <person name="McCartney M.A."/>
            <person name="Auch B."/>
            <person name="Kono T."/>
            <person name="Mallez S."/>
            <person name="Zhang Y."/>
            <person name="Obille A."/>
            <person name="Becker A."/>
            <person name="Abrahante J.E."/>
            <person name="Garbe J."/>
            <person name="Badalamenti J.P."/>
            <person name="Herman A."/>
            <person name="Mangelson H."/>
            <person name="Liachko I."/>
            <person name="Sullivan S."/>
            <person name="Sone E.D."/>
            <person name="Koren S."/>
            <person name="Silverstein K.A.T."/>
            <person name="Beckman K.B."/>
            <person name="Gohl D.M."/>
        </authorList>
    </citation>
    <scope>NUCLEOTIDE SEQUENCE</scope>
    <source>
        <strain evidence="3">Duluth1</strain>
        <tissue evidence="3">Whole animal</tissue>
    </source>
</reference>
<sequence length="325" mass="34704">MTSLVHEVRRVTPVGSTVLNVVTYDLDNGEIDIFMMSNTTEFILMKTSSLTASLMVVTPLNTGVIVIALLARYHGIPQKTSLANVSLTITDDINTTTPVFPSQSTMSTTETLNVSSTASSTALNTLTLPKIITTTEPSTNVKIPTTDYTKEGSYMMSTSGEMSSSTNSNVSSSSPMATKNAEVSTTTTYQTTYRSTVSPTTQDLYTTRDPTGRNLSSSTKSLTTNATDTSSISPESTSTKSVSSTQNISITTADFTPSNVFSGSTGSTNITSTLPNQEGVFAYWIVPTVIGCAVGVIVLLAVIIIVYVCVKKPQAFRRQGRNYRT</sequence>
<organism evidence="3 4">
    <name type="scientific">Dreissena polymorpha</name>
    <name type="common">Zebra mussel</name>
    <name type="synonym">Mytilus polymorpha</name>
    <dbReference type="NCBI Taxonomy" id="45954"/>
    <lineage>
        <taxon>Eukaryota</taxon>
        <taxon>Metazoa</taxon>
        <taxon>Spiralia</taxon>
        <taxon>Lophotrochozoa</taxon>
        <taxon>Mollusca</taxon>
        <taxon>Bivalvia</taxon>
        <taxon>Autobranchia</taxon>
        <taxon>Heteroconchia</taxon>
        <taxon>Euheterodonta</taxon>
        <taxon>Imparidentia</taxon>
        <taxon>Neoheterodontei</taxon>
        <taxon>Myida</taxon>
        <taxon>Dreissenoidea</taxon>
        <taxon>Dreissenidae</taxon>
        <taxon>Dreissena</taxon>
    </lineage>
</organism>
<feature type="compositionally biased region" description="Polar residues" evidence="1">
    <location>
        <begin position="199"/>
        <end position="209"/>
    </location>
</feature>
<name>A0A9D4L2G5_DREPO</name>
<evidence type="ECO:0000313" key="4">
    <source>
        <dbReference type="Proteomes" id="UP000828390"/>
    </source>
</evidence>
<keyword evidence="4" id="KW-1185">Reference proteome</keyword>
<feature type="region of interest" description="Disordered" evidence="1">
    <location>
        <begin position="157"/>
        <end position="187"/>
    </location>
</feature>
<dbReference type="EMBL" id="JAIWYP010000003">
    <property type="protein sequence ID" value="KAH3850670.1"/>
    <property type="molecule type" value="Genomic_DNA"/>
</dbReference>
<keyword evidence="2" id="KW-0472">Membrane</keyword>
<evidence type="ECO:0000256" key="2">
    <source>
        <dbReference type="SAM" id="Phobius"/>
    </source>
</evidence>
<dbReference type="Proteomes" id="UP000828390">
    <property type="component" value="Unassembled WGS sequence"/>
</dbReference>
<feature type="transmembrane region" description="Helical" evidence="2">
    <location>
        <begin position="50"/>
        <end position="71"/>
    </location>
</feature>
<feature type="region of interest" description="Disordered" evidence="1">
    <location>
        <begin position="199"/>
        <end position="243"/>
    </location>
</feature>
<feature type="compositionally biased region" description="Low complexity" evidence="1">
    <location>
        <begin position="157"/>
        <end position="174"/>
    </location>
</feature>
<dbReference type="SUPFAM" id="SSF49313">
    <property type="entry name" value="Cadherin-like"/>
    <property type="match status" value="1"/>
</dbReference>